<evidence type="ECO:0000256" key="2">
    <source>
        <dbReference type="ARBA" id="ARBA00022723"/>
    </source>
</evidence>
<feature type="domain" description="Cytochrome c" evidence="6">
    <location>
        <begin position="21"/>
        <end position="117"/>
    </location>
</feature>
<accession>A0AAU7CCG6</accession>
<dbReference type="GO" id="GO:0020037">
    <property type="term" value="F:heme binding"/>
    <property type="evidence" value="ECO:0007669"/>
    <property type="project" value="InterPro"/>
</dbReference>
<name>A0AAU7CCG6_9BACT</name>
<dbReference type="PANTHER" id="PTHR35889:SF3">
    <property type="entry name" value="F-BOX DOMAIN-CONTAINING PROTEIN"/>
    <property type="match status" value="1"/>
</dbReference>
<dbReference type="GO" id="GO:0046872">
    <property type="term" value="F:metal ion binding"/>
    <property type="evidence" value="ECO:0007669"/>
    <property type="project" value="UniProtKB-KW"/>
</dbReference>
<dbReference type="GO" id="GO:0009055">
    <property type="term" value="F:electron transfer activity"/>
    <property type="evidence" value="ECO:0007669"/>
    <property type="project" value="InterPro"/>
</dbReference>
<evidence type="ECO:0000256" key="4">
    <source>
        <dbReference type="PROSITE-ProRule" id="PRU00433"/>
    </source>
</evidence>
<keyword evidence="2 4" id="KW-0479">Metal-binding</keyword>
<keyword evidence="5" id="KW-0732">Signal</keyword>
<dbReference type="InterPro" id="IPR011444">
    <property type="entry name" value="DUF1549"/>
</dbReference>
<gene>
    <name evidence="7" type="ORF">V5E97_31320</name>
</gene>
<evidence type="ECO:0000313" key="7">
    <source>
        <dbReference type="EMBL" id="XBH02773.1"/>
    </source>
</evidence>
<dbReference type="InterPro" id="IPR009056">
    <property type="entry name" value="Cyt_c-like_dom"/>
</dbReference>
<dbReference type="PANTHER" id="PTHR35889">
    <property type="entry name" value="CYCLOINULO-OLIGOSACCHARIDE FRUCTANOTRANSFERASE-RELATED"/>
    <property type="match status" value="1"/>
</dbReference>
<dbReference type="AlphaFoldDB" id="A0AAU7CCG6"/>
<dbReference type="InterPro" id="IPR022655">
    <property type="entry name" value="DUF1553"/>
</dbReference>
<dbReference type="RefSeq" id="WP_406695514.1">
    <property type="nucleotide sequence ID" value="NZ_CP155447.1"/>
</dbReference>
<keyword evidence="1 4" id="KW-0349">Heme</keyword>
<dbReference type="InterPro" id="IPR036909">
    <property type="entry name" value="Cyt_c-like_dom_sf"/>
</dbReference>
<evidence type="ECO:0000256" key="5">
    <source>
        <dbReference type="SAM" id="SignalP"/>
    </source>
</evidence>
<evidence type="ECO:0000256" key="3">
    <source>
        <dbReference type="ARBA" id="ARBA00023004"/>
    </source>
</evidence>
<organism evidence="7">
    <name type="scientific">Singulisphaera sp. Ch08</name>
    <dbReference type="NCBI Taxonomy" id="3120278"/>
    <lineage>
        <taxon>Bacteria</taxon>
        <taxon>Pseudomonadati</taxon>
        <taxon>Planctomycetota</taxon>
        <taxon>Planctomycetia</taxon>
        <taxon>Isosphaerales</taxon>
        <taxon>Isosphaeraceae</taxon>
        <taxon>Singulisphaera</taxon>
    </lineage>
</organism>
<feature type="chain" id="PRO_5043605009" evidence="5">
    <location>
        <begin position="20"/>
        <end position="768"/>
    </location>
</feature>
<dbReference type="Pfam" id="PF07587">
    <property type="entry name" value="PSD1"/>
    <property type="match status" value="1"/>
</dbReference>
<proteinExistence type="predicted"/>
<dbReference type="InterPro" id="IPR011429">
    <property type="entry name" value="Cyt_c_Planctomycete-type"/>
</dbReference>
<evidence type="ECO:0000259" key="6">
    <source>
        <dbReference type="PROSITE" id="PS51007"/>
    </source>
</evidence>
<dbReference type="Pfam" id="PF07583">
    <property type="entry name" value="PSCyt2"/>
    <property type="match status" value="1"/>
</dbReference>
<keyword evidence="3 4" id="KW-0408">Iron</keyword>
<feature type="signal peptide" evidence="5">
    <location>
        <begin position="1"/>
        <end position="19"/>
    </location>
</feature>
<dbReference type="Pfam" id="PF07635">
    <property type="entry name" value="PSCyt1"/>
    <property type="match status" value="1"/>
</dbReference>
<protein>
    <submittedName>
        <fullName evidence="7">PSD1 and planctomycete cytochrome C domain-containing protein</fullName>
    </submittedName>
</protein>
<sequence length="768" mass="84728">MRWGLAWLVVMTVGTGAMAAPPDGPGEAFFEQKVRPILVASCVKCHGSKKQESGLRLDARSALVRGGDNGPAIVPGDPSKSLLIQAVNHQGDFAMPPNRKLSDEQIGDLELWVERGAPWPGGDSPVAIRSGAITDEDRRFWSFQPVADPPVPATVDRVWARTEIDAFILARLETGGLKPSPPADRRTLIRRASFDLIGLPPTPAEVNAFVADPAPDAFARVVDRLLASPRYGERWGRHWLDVVRYADTAGETADFPVREAHLYRDYVVDAFNRDMPYDQFIREQIAGDLLAATAPARHAELVTATGLIATSRRFGFDPQNYQHLTIQDTIDTVGQSVLGLSLGCARCHDHKFDPVSAADYYAIYGIFDSTRYAFPGSEEKNRPRDLIPLVPPAEAAARQKVYDETLARLAAEAVGGDARRAASEQARLMLQKAGPFPVAYGVTEGTSHDVRIQKRGEPTMPGDEVPRRFLQILGGDRVPPDSGSGRLALADWLTRPTNPLTSRVMVNRVWQHHFGRGLVATENDFGRRGLAPTHPELLDHLARRFIERGWSVKSLHRLIMLSSVYQTAGAGDSAADLLARFPRRRLDAEEIRDALLFTAGTLDTTPAGPHPFPPVETWGFTQHSPFAAVYESNRRSIYLMTQRLKRHPYLALFDGPDPNSSTPRRSVTTVPTQALFFMNDPFVHEQAAAFARWLTSAEPDAQARLRLAFEVTLSRPPSADDESDSLAFLAAERKDLEASGLASLEADIFAWSALARTLYSRNEFLFID</sequence>
<reference evidence="7" key="1">
    <citation type="submission" date="2024-05" db="EMBL/GenBank/DDBJ databases">
        <title>Planctomycetes of the genus Singulisphaera possess chitinolytic capabilities.</title>
        <authorList>
            <person name="Ivanova A."/>
        </authorList>
    </citation>
    <scope>NUCLEOTIDE SEQUENCE</scope>
    <source>
        <strain evidence="7">Ch08T</strain>
    </source>
</reference>
<dbReference type="PROSITE" id="PS51007">
    <property type="entry name" value="CYTC"/>
    <property type="match status" value="1"/>
</dbReference>
<dbReference type="EMBL" id="CP155447">
    <property type="protein sequence ID" value="XBH02773.1"/>
    <property type="molecule type" value="Genomic_DNA"/>
</dbReference>
<dbReference type="SUPFAM" id="SSF46626">
    <property type="entry name" value="Cytochrome c"/>
    <property type="match status" value="1"/>
</dbReference>
<evidence type="ECO:0000256" key="1">
    <source>
        <dbReference type="ARBA" id="ARBA00022617"/>
    </source>
</evidence>